<reference evidence="1" key="1">
    <citation type="journal article" date="2022" name="Nat. Microbiol.">
        <title>Unique mobile elements and scalable gene flow at the prokaryote-eukaryote boundary revealed by circularized Asgard archaea genomes.</title>
        <authorList>
            <person name="Wu F."/>
            <person name="Speth D.R."/>
            <person name="Philosof A."/>
            <person name="Cremiere A."/>
            <person name="Narayanan A."/>
            <person name="Barco R.A."/>
            <person name="Connon S.A."/>
            <person name="Amend J.P."/>
            <person name="Antoshechkin I.A."/>
            <person name="Orphan V.J."/>
        </authorList>
    </citation>
    <scope>NUCLEOTIDE SEQUENCE</scope>
    <source>
        <strain evidence="1">PR6</strain>
    </source>
</reference>
<sequence length="149" mass="17609">MQRVDLTPLKELMEKGQLDVEIDSHVKKLNLEPETEIEQEQKIGDADSQVKKAFREQEQMTEQKRLQKLKRVMKRTEKITIDNLSPLLGFTKKVDCLEWIYILPDEYEIVVDGDYIMFGQKSSEKIDEALERLSQEFESWETKDKTDKV</sequence>
<name>A0A9Y1FPZ6_9ARCH</name>
<dbReference type="Proteomes" id="UP001200513">
    <property type="component" value="Chromosome"/>
</dbReference>
<accession>A0A9Y1FPZ6</accession>
<proteinExistence type="predicted"/>
<dbReference type="EMBL" id="CP084167">
    <property type="protein sequence ID" value="UJG44083.1"/>
    <property type="molecule type" value="Genomic_DNA"/>
</dbReference>
<evidence type="ECO:0000313" key="1">
    <source>
        <dbReference type="EMBL" id="UJG44083.1"/>
    </source>
</evidence>
<protein>
    <submittedName>
        <fullName evidence="1">Uncharacterized protein</fullName>
    </submittedName>
</protein>
<gene>
    <name evidence="1" type="ORF">K9W46_02620</name>
</gene>
<organism evidence="1">
    <name type="scientific">Candidatus Heimdallarchaeum endolithica</name>
    <dbReference type="NCBI Taxonomy" id="2876572"/>
    <lineage>
        <taxon>Archaea</taxon>
        <taxon>Promethearchaeati</taxon>
        <taxon>Candidatus Heimdallarchaeota</taxon>
        <taxon>Candidatus Heimdallarchaeia (ex Rinke et al. 2021) (nom. nud.)</taxon>
        <taxon>Candidatus Heimdallarchaeales</taxon>
        <taxon>Candidatus Heimdallarchaeaceae</taxon>
        <taxon>Candidatus Heimdallarchaeum</taxon>
    </lineage>
</organism>
<dbReference type="AlphaFoldDB" id="A0A9Y1FPZ6"/>